<sequence>MNYKTLALLLGIAVSTQLQAEEMMSHEGHDMSQMTDMQGMNDMAEKVMTKGVITRIDEANHKVGIKHEAITNLKMPPMTMVFILADPAQLQGFRVNDAVRFHAEQQGGKLTLTRLQRQ</sequence>
<feature type="signal peptide" evidence="1">
    <location>
        <begin position="1"/>
        <end position="20"/>
    </location>
</feature>
<gene>
    <name evidence="2" type="ORF">G113_08015</name>
</gene>
<proteinExistence type="predicted"/>
<dbReference type="AlphaFoldDB" id="R1HB30"/>
<accession>R1HB30</accession>
<dbReference type="InterPro" id="IPR021647">
    <property type="entry name" value="CusF_Ec"/>
</dbReference>
<dbReference type="PATRIC" id="fig|1268236.3.peg.1590"/>
<evidence type="ECO:0000313" key="2">
    <source>
        <dbReference type="EMBL" id="EOD55629.1"/>
    </source>
</evidence>
<dbReference type="Pfam" id="PF11604">
    <property type="entry name" value="CusF_Ec"/>
    <property type="match status" value="1"/>
</dbReference>
<dbReference type="RefSeq" id="WP_005898263.1">
    <property type="nucleotide sequence ID" value="NZ_AQGQ01000037.1"/>
</dbReference>
<feature type="chain" id="PRO_5004361019" evidence="1">
    <location>
        <begin position="21"/>
        <end position="118"/>
    </location>
</feature>
<dbReference type="EMBL" id="AQGQ01000037">
    <property type="protein sequence ID" value="EOD55629.1"/>
    <property type="molecule type" value="Genomic_DNA"/>
</dbReference>
<evidence type="ECO:0000256" key="1">
    <source>
        <dbReference type="SAM" id="SignalP"/>
    </source>
</evidence>
<dbReference type="Proteomes" id="UP000013526">
    <property type="component" value="Unassembled WGS sequence"/>
</dbReference>
<name>R1HB30_9GAMM</name>
<protein>
    <submittedName>
        <fullName evidence="2">Secretion protein HlyD</fullName>
    </submittedName>
</protein>
<evidence type="ECO:0000313" key="3">
    <source>
        <dbReference type="Proteomes" id="UP000013526"/>
    </source>
</evidence>
<comment type="caution">
    <text evidence="2">The sequence shown here is derived from an EMBL/GenBank/DDBJ whole genome shotgun (WGS) entry which is preliminary data.</text>
</comment>
<keyword evidence="3" id="KW-1185">Reference proteome</keyword>
<dbReference type="Gene3D" id="2.40.50.320">
    <property type="entry name" value="Copper binding periplasmic protein CusF"/>
    <property type="match status" value="1"/>
</dbReference>
<dbReference type="InterPro" id="IPR042230">
    <property type="entry name" value="CusF_sf"/>
</dbReference>
<dbReference type="OrthoDB" id="5771277at2"/>
<keyword evidence="1" id="KW-0732">Signal</keyword>
<organism evidence="2 3">
    <name type="scientific">Aeromonas molluscorum 848</name>
    <dbReference type="NCBI Taxonomy" id="1268236"/>
    <lineage>
        <taxon>Bacteria</taxon>
        <taxon>Pseudomonadati</taxon>
        <taxon>Pseudomonadota</taxon>
        <taxon>Gammaproteobacteria</taxon>
        <taxon>Aeromonadales</taxon>
        <taxon>Aeromonadaceae</taxon>
        <taxon>Aeromonas</taxon>
    </lineage>
</organism>
<reference evidence="2 3" key="1">
    <citation type="journal article" date="2013" name="Genome Announc.">
        <title>Draft Genome Sequence of Aeromonas molluscorum Strain 848TT, Isolated from Bivalve Molluscs.</title>
        <authorList>
            <person name="Spataro N."/>
            <person name="Farfan M."/>
            <person name="Albarral V."/>
            <person name="Sanglas A."/>
            <person name="Loren J.G."/>
            <person name="Fuste M.C."/>
            <person name="Bosch E."/>
        </authorList>
    </citation>
    <scope>NUCLEOTIDE SEQUENCE [LARGE SCALE GENOMIC DNA]</scope>
    <source>
        <strain evidence="2 3">848</strain>
    </source>
</reference>